<reference evidence="2" key="1">
    <citation type="journal article" date="2014" name="Front. Microbiol.">
        <title>High frequency of phylogenetically diverse reductive dehalogenase-homologous genes in deep subseafloor sedimentary metagenomes.</title>
        <authorList>
            <person name="Kawai M."/>
            <person name="Futagami T."/>
            <person name="Toyoda A."/>
            <person name="Takaki Y."/>
            <person name="Nishi S."/>
            <person name="Hori S."/>
            <person name="Arai W."/>
            <person name="Tsubouchi T."/>
            <person name="Morono Y."/>
            <person name="Uchiyama I."/>
            <person name="Ito T."/>
            <person name="Fujiyama A."/>
            <person name="Inagaki F."/>
            <person name="Takami H."/>
        </authorList>
    </citation>
    <scope>NUCLEOTIDE SEQUENCE</scope>
    <source>
        <strain evidence="2">Expedition CK06-06</strain>
    </source>
</reference>
<protein>
    <recommendedName>
        <fullName evidence="1">HTH asnC-type domain-containing protein</fullName>
    </recommendedName>
</protein>
<dbReference type="SUPFAM" id="SSF46785">
    <property type="entry name" value="Winged helix' DNA-binding domain"/>
    <property type="match status" value="1"/>
</dbReference>
<name>X1UQF8_9ZZZZ</name>
<organism evidence="2">
    <name type="scientific">marine sediment metagenome</name>
    <dbReference type="NCBI Taxonomy" id="412755"/>
    <lineage>
        <taxon>unclassified sequences</taxon>
        <taxon>metagenomes</taxon>
        <taxon>ecological metagenomes</taxon>
    </lineage>
</organism>
<dbReference type="InterPro" id="IPR036388">
    <property type="entry name" value="WH-like_DNA-bd_sf"/>
</dbReference>
<dbReference type="AlphaFoldDB" id="X1UQF8"/>
<dbReference type="InterPro" id="IPR000485">
    <property type="entry name" value="AsnC-type_HTH_dom"/>
</dbReference>
<evidence type="ECO:0000259" key="1">
    <source>
        <dbReference type="Pfam" id="PF13404"/>
    </source>
</evidence>
<dbReference type="Gene3D" id="1.10.10.10">
    <property type="entry name" value="Winged helix-like DNA-binding domain superfamily/Winged helix DNA-binding domain"/>
    <property type="match status" value="1"/>
</dbReference>
<comment type="caution">
    <text evidence="2">The sequence shown here is derived from an EMBL/GenBank/DDBJ whole genome shotgun (WGS) entry which is preliminary data.</text>
</comment>
<dbReference type="InterPro" id="IPR036390">
    <property type="entry name" value="WH_DNA-bd_sf"/>
</dbReference>
<accession>X1UQF8</accession>
<feature type="domain" description="HTH asnC-type" evidence="1">
    <location>
        <begin position="1"/>
        <end position="37"/>
    </location>
</feature>
<dbReference type="GO" id="GO:0043565">
    <property type="term" value="F:sequence-specific DNA binding"/>
    <property type="evidence" value="ECO:0007669"/>
    <property type="project" value="InterPro"/>
</dbReference>
<gene>
    <name evidence="2" type="ORF">S12H4_40625</name>
</gene>
<evidence type="ECO:0000313" key="2">
    <source>
        <dbReference type="EMBL" id="GAI94574.1"/>
    </source>
</evidence>
<dbReference type="Pfam" id="PF13404">
    <property type="entry name" value="HTH_AsnC-type"/>
    <property type="match status" value="1"/>
</dbReference>
<dbReference type="EMBL" id="BARW01024671">
    <property type="protein sequence ID" value="GAI94574.1"/>
    <property type="molecule type" value="Genomic_DNA"/>
</dbReference>
<proteinExistence type="predicted"/>
<sequence>MDKINIKLLTELMQNSRIPITKLAKKLKVSREVATYRLFS</sequence>